<organism evidence="2 3">
    <name type="scientific">Phytophthora nicotianae P10297</name>
    <dbReference type="NCBI Taxonomy" id="1317064"/>
    <lineage>
        <taxon>Eukaryota</taxon>
        <taxon>Sar</taxon>
        <taxon>Stramenopiles</taxon>
        <taxon>Oomycota</taxon>
        <taxon>Peronosporomycetes</taxon>
        <taxon>Peronosporales</taxon>
        <taxon>Peronosporaceae</taxon>
        <taxon>Phytophthora</taxon>
    </lineage>
</organism>
<reference evidence="2 3" key="1">
    <citation type="submission" date="2013-11" db="EMBL/GenBank/DDBJ databases">
        <title>The Genome Sequence of Phytophthora parasitica P10297.</title>
        <authorList>
            <consortium name="The Broad Institute Genomics Platform"/>
            <person name="Russ C."/>
            <person name="Tyler B."/>
            <person name="Panabieres F."/>
            <person name="Shan W."/>
            <person name="Tripathy S."/>
            <person name="Grunwald N."/>
            <person name="Machado M."/>
            <person name="Johnson C.S."/>
            <person name="Walker B."/>
            <person name="Young S.K."/>
            <person name="Zeng Q."/>
            <person name="Gargeya S."/>
            <person name="Fitzgerald M."/>
            <person name="Haas B."/>
            <person name="Abouelleil A."/>
            <person name="Allen A.W."/>
            <person name="Alvarado L."/>
            <person name="Arachchi H.M."/>
            <person name="Berlin A.M."/>
            <person name="Chapman S.B."/>
            <person name="Gainer-Dewar J."/>
            <person name="Goldberg J."/>
            <person name="Griggs A."/>
            <person name="Gujja S."/>
            <person name="Hansen M."/>
            <person name="Howarth C."/>
            <person name="Imamovic A."/>
            <person name="Ireland A."/>
            <person name="Larimer J."/>
            <person name="McCowan C."/>
            <person name="Murphy C."/>
            <person name="Pearson M."/>
            <person name="Poon T.W."/>
            <person name="Priest M."/>
            <person name="Roberts A."/>
            <person name="Saif S."/>
            <person name="Shea T."/>
            <person name="Sisk P."/>
            <person name="Sykes S."/>
            <person name="Wortman J."/>
            <person name="Nusbaum C."/>
            <person name="Birren B."/>
        </authorList>
    </citation>
    <scope>NUCLEOTIDE SEQUENCE [LARGE SCALE GENOMIC DNA]</scope>
    <source>
        <strain evidence="2 3">P10297</strain>
    </source>
</reference>
<gene>
    <name evidence="2" type="ORF">F442_15921</name>
</gene>
<accession>W2YM85</accession>
<evidence type="ECO:0000256" key="1">
    <source>
        <dbReference type="SAM" id="MobiDB-lite"/>
    </source>
</evidence>
<evidence type="ECO:0000313" key="2">
    <source>
        <dbReference type="EMBL" id="ETP36041.1"/>
    </source>
</evidence>
<feature type="region of interest" description="Disordered" evidence="1">
    <location>
        <begin position="41"/>
        <end position="79"/>
    </location>
</feature>
<proteinExistence type="predicted"/>
<dbReference type="Proteomes" id="UP000018948">
    <property type="component" value="Unassembled WGS sequence"/>
</dbReference>
<evidence type="ECO:0000313" key="3">
    <source>
        <dbReference type="Proteomes" id="UP000018948"/>
    </source>
</evidence>
<dbReference type="EMBL" id="ANIY01003374">
    <property type="protein sequence ID" value="ETP36041.1"/>
    <property type="molecule type" value="Genomic_DNA"/>
</dbReference>
<dbReference type="AlphaFoldDB" id="W2YM85"/>
<comment type="caution">
    <text evidence="2">The sequence shown here is derived from an EMBL/GenBank/DDBJ whole genome shotgun (WGS) entry which is preliminary data.</text>
</comment>
<sequence length="79" mass="8504">MKRPPEDALDVSTDHLTCAERWKKILEQRECNEGCLETGVTDEDALEVRISGDSSEGSPASDGDGNGANEESAGRPQEL</sequence>
<protein>
    <submittedName>
        <fullName evidence="2">Uncharacterized protein</fullName>
    </submittedName>
</protein>
<name>W2YM85_PHYNI</name>